<evidence type="ECO:0000256" key="4">
    <source>
        <dbReference type="ARBA" id="ARBA00022452"/>
    </source>
</evidence>
<proteinExistence type="inferred from homology"/>
<feature type="domain" description="Polysaccharide export protein N-terminal" evidence="16">
    <location>
        <begin position="133"/>
        <end position="196"/>
    </location>
</feature>
<keyword evidence="13" id="KW-0998">Cell outer membrane</keyword>
<feature type="domain" description="SLBB" evidence="18">
    <location>
        <begin position="215"/>
        <end position="291"/>
    </location>
</feature>
<gene>
    <name evidence="19" type="ORF">GCM10007414_09790</name>
</gene>
<evidence type="ECO:0000313" key="20">
    <source>
        <dbReference type="Proteomes" id="UP000651977"/>
    </source>
</evidence>
<accession>A0ABQ1HZ34</accession>
<feature type="domain" description="Soluble ligand binding" evidence="17">
    <location>
        <begin position="793"/>
        <end position="843"/>
    </location>
</feature>
<keyword evidence="10" id="KW-0626">Porin</keyword>
<keyword evidence="4" id="KW-1134">Transmembrane beta strand</keyword>
<dbReference type="RefSeq" id="WP_188407304.1">
    <property type="nucleotide sequence ID" value="NZ_BMDY01000004.1"/>
</dbReference>
<keyword evidence="7 15" id="KW-0732">Signal</keyword>
<protein>
    <submittedName>
        <fullName evidence="19">OtnA protein</fullName>
    </submittedName>
</protein>
<dbReference type="InterPro" id="IPR003715">
    <property type="entry name" value="Poly_export_N"/>
</dbReference>
<feature type="domain" description="Soluble ligand binding" evidence="17">
    <location>
        <begin position="567"/>
        <end position="609"/>
    </location>
</feature>
<keyword evidence="20" id="KW-1185">Reference proteome</keyword>
<reference evidence="20" key="1">
    <citation type="journal article" date="2019" name="Int. J. Syst. Evol. Microbiol.">
        <title>The Global Catalogue of Microorganisms (GCM) 10K type strain sequencing project: providing services to taxonomists for standard genome sequencing and annotation.</title>
        <authorList>
            <consortium name="The Broad Institute Genomics Platform"/>
            <consortium name="The Broad Institute Genome Sequencing Center for Infectious Disease"/>
            <person name="Wu L."/>
            <person name="Ma J."/>
        </authorList>
    </citation>
    <scope>NUCLEOTIDE SEQUENCE [LARGE SCALE GENOMIC DNA]</scope>
    <source>
        <strain evidence="20">CGMCC 1.10131</strain>
    </source>
</reference>
<dbReference type="Proteomes" id="UP000651977">
    <property type="component" value="Unassembled WGS sequence"/>
</dbReference>
<evidence type="ECO:0000256" key="10">
    <source>
        <dbReference type="ARBA" id="ARBA00023114"/>
    </source>
</evidence>
<evidence type="ECO:0000256" key="6">
    <source>
        <dbReference type="ARBA" id="ARBA00022692"/>
    </source>
</evidence>
<evidence type="ECO:0000313" key="19">
    <source>
        <dbReference type="EMBL" id="GGA98807.1"/>
    </source>
</evidence>
<dbReference type="InterPro" id="IPR054765">
    <property type="entry name" value="SLBB_dom"/>
</dbReference>
<keyword evidence="11" id="KW-0472">Membrane</keyword>
<dbReference type="Pfam" id="PF22461">
    <property type="entry name" value="SLBB_2"/>
    <property type="match status" value="1"/>
</dbReference>
<feature type="signal peptide" evidence="15">
    <location>
        <begin position="1"/>
        <end position="27"/>
    </location>
</feature>
<sequence length="896" mass="99102">MKLKLLYTVRTLAFVTLTFIGSLSSQAAPDISPEQMQMLQKLPPEQQKALAIEYGISLNQIDQSEISGTFPEAVLPEKRNQQTVLSSDYLELRKQLELQKLEDEKAKEDELKRFGLGVFSTKPNTFAPISNLPVTSDYILGPGDTILVQLFGKENQSLQFKVNRQGTILFPELGPISVAGQSFLSVKNAITERIAEQKIGVRAAVSMGELRSIEVFVSGDSYQPGKYLVSSLATITHALYASGGVSESGSLRDIRLLRNGKIVKHLDLYDLLIFGNSANDVRLQAGDVVFVSPLGATAKVEGEVVRPAIYEIKGNETISNLIFYAGGTSDKAYLGSVNLERYTKEGFISLTTLDLSDSKSSAQPINNGDSIVINPILKSDLRFVSVKGNVARPGKYQWREGLRVSDIFPSVKGRLNKSSDLDYSIIVRTFNDRNDISVVQFDLGNAILKPHSIDNVELQPQDEILVFTRYNLEAFTKDFAIKETQDELLTILDAGQRAKLERVELSDSEQVKEKDPEIDFEKASLMTGLTQEEIELALASTRKKLLTPLLMLLQEQSAIGKRVQTAEVLGEVRFPGIYPITDRETVKDLIIAAGGLNDAAYLLHSELIRTNVSNYNAETEMLRIDLAKAMDNSSSQNIQIAPMDRLNILAIPNIRKQRTVSLQGEVKFPGTYVLERGETLGDLLKRAGGLSTYAHIDGAVFTREALRLREQEQIDSYAESIRQEVAKKSLRKSGSNFGSSASEQLELIEQMSGSVALGRMVIDLPAILDGDISKDFILEDQDLLFVPQFRNSITIMGEVQLATSYLLDKGLSYKDYINQAGGIKKQADEDRIFIVRANGSVYKPESGFWFGNKKNPLEPGDTIIVPVDSDYRDALSTWGAVTQIMYQIGVAANAFK</sequence>
<evidence type="ECO:0000256" key="5">
    <source>
        <dbReference type="ARBA" id="ARBA00022597"/>
    </source>
</evidence>
<evidence type="ECO:0000256" key="1">
    <source>
        <dbReference type="ARBA" id="ARBA00004571"/>
    </source>
</evidence>
<evidence type="ECO:0000256" key="3">
    <source>
        <dbReference type="ARBA" id="ARBA00022448"/>
    </source>
</evidence>
<dbReference type="InterPro" id="IPR049712">
    <property type="entry name" value="Poly_export"/>
</dbReference>
<evidence type="ECO:0000259" key="16">
    <source>
        <dbReference type="Pfam" id="PF02563"/>
    </source>
</evidence>
<keyword evidence="12" id="KW-0564">Palmitate</keyword>
<dbReference type="Gene3D" id="3.10.560.10">
    <property type="entry name" value="Outer membrane lipoprotein wza domain like"/>
    <property type="match status" value="6"/>
</dbReference>
<name>A0ABQ1HZ34_9ALTE</name>
<evidence type="ECO:0000259" key="18">
    <source>
        <dbReference type="Pfam" id="PF22461"/>
    </source>
</evidence>
<dbReference type="EMBL" id="BMDY01000004">
    <property type="protein sequence ID" value="GGA98807.1"/>
    <property type="molecule type" value="Genomic_DNA"/>
</dbReference>
<dbReference type="InterPro" id="IPR019554">
    <property type="entry name" value="Soluble_ligand-bd"/>
</dbReference>
<dbReference type="PANTHER" id="PTHR33619:SF3">
    <property type="entry name" value="POLYSACCHARIDE EXPORT PROTEIN GFCE-RELATED"/>
    <property type="match status" value="1"/>
</dbReference>
<keyword evidence="3" id="KW-0813">Transport</keyword>
<keyword evidence="5" id="KW-0762">Sugar transport</keyword>
<organism evidence="19 20">
    <name type="scientific">Agarivorans gilvus</name>
    <dbReference type="NCBI Taxonomy" id="680279"/>
    <lineage>
        <taxon>Bacteria</taxon>
        <taxon>Pseudomonadati</taxon>
        <taxon>Pseudomonadota</taxon>
        <taxon>Gammaproteobacteria</taxon>
        <taxon>Alteromonadales</taxon>
        <taxon>Alteromonadaceae</taxon>
        <taxon>Agarivorans</taxon>
    </lineage>
</organism>
<evidence type="ECO:0000256" key="14">
    <source>
        <dbReference type="ARBA" id="ARBA00023288"/>
    </source>
</evidence>
<keyword evidence="9" id="KW-0406">Ion transport</keyword>
<comment type="caution">
    <text evidence="19">The sequence shown here is derived from an EMBL/GenBank/DDBJ whole genome shotgun (WGS) entry which is preliminary data.</text>
</comment>
<evidence type="ECO:0000256" key="12">
    <source>
        <dbReference type="ARBA" id="ARBA00023139"/>
    </source>
</evidence>
<keyword evidence="14" id="KW-0449">Lipoprotein</keyword>
<dbReference type="Pfam" id="PF02563">
    <property type="entry name" value="Poly_export"/>
    <property type="match status" value="1"/>
</dbReference>
<evidence type="ECO:0000256" key="7">
    <source>
        <dbReference type="ARBA" id="ARBA00022729"/>
    </source>
</evidence>
<dbReference type="Pfam" id="PF10531">
    <property type="entry name" value="SLBB"/>
    <property type="match status" value="4"/>
</dbReference>
<dbReference type="PANTHER" id="PTHR33619">
    <property type="entry name" value="POLYSACCHARIDE EXPORT PROTEIN GFCE-RELATED"/>
    <property type="match status" value="1"/>
</dbReference>
<feature type="chain" id="PRO_5047123768" evidence="15">
    <location>
        <begin position="28"/>
        <end position="896"/>
    </location>
</feature>
<evidence type="ECO:0000256" key="2">
    <source>
        <dbReference type="ARBA" id="ARBA00009450"/>
    </source>
</evidence>
<feature type="domain" description="Soluble ligand binding" evidence="17">
    <location>
        <begin position="660"/>
        <end position="695"/>
    </location>
</feature>
<keyword evidence="8" id="KW-0625">Polysaccharide transport</keyword>
<keyword evidence="6" id="KW-0812">Transmembrane</keyword>
<evidence type="ECO:0000256" key="13">
    <source>
        <dbReference type="ARBA" id="ARBA00023237"/>
    </source>
</evidence>
<evidence type="ECO:0000259" key="17">
    <source>
        <dbReference type="Pfam" id="PF10531"/>
    </source>
</evidence>
<evidence type="ECO:0000256" key="15">
    <source>
        <dbReference type="SAM" id="SignalP"/>
    </source>
</evidence>
<evidence type="ECO:0000256" key="11">
    <source>
        <dbReference type="ARBA" id="ARBA00023136"/>
    </source>
</evidence>
<evidence type="ECO:0000256" key="8">
    <source>
        <dbReference type="ARBA" id="ARBA00023047"/>
    </source>
</evidence>
<comment type="subcellular location">
    <subcellularLocation>
        <location evidence="1">Cell outer membrane</location>
        <topology evidence="1">Multi-pass membrane protein</topology>
    </subcellularLocation>
</comment>
<comment type="similarity">
    <text evidence="2">Belongs to the BexD/CtrA/VexA family.</text>
</comment>
<dbReference type="Gene3D" id="3.30.1950.10">
    <property type="entry name" value="wza like domain"/>
    <property type="match status" value="1"/>
</dbReference>
<evidence type="ECO:0000256" key="9">
    <source>
        <dbReference type="ARBA" id="ARBA00023065"/>
    </source>
</evidence>
<feature type="domain" description="Soluble ligand binding" evidence="17">
    <location>
        <begin position="299"/>
        <end position="344"/>
    </location>
</feature>